<dbReference type="InterPro" id="IPR036576">
    <property type="entry name" value="WRKY_dom_sf"/>
</dbReference>
<dbReference type="Gene3D" id="2.20.25.80">
    <property type="entry name" value="WRKY domain"/>
    <property type="match status" value="1"/>
</dbReference>
<evidence type="ECO:0000313" key="9">
    <source>
        <dbReference type="Proteomes" id="UP001374584"/>
    </source>
</evidence>
<evidence type="ECO:0000256" key="4">
    <source>
        <dbReference type="ARBA" id="ARBA00023163"/>
    </source>
</evidence>
<accession>A0AAN9RHH2</accession>
<organism evidence="8 9">
    <name type="scientific">Phaseolus coccineus</name>
    <name type="common">Scarlet runner bean</name>
    <name type="synonym">Phaseolus multiflorus</name>
    <dbReference type="NCBI Taxonomy" id="3886"/>
    <lineage>
        <taxon>Eukaryota</taxon>
        <taxon>Viridiplantae</taxon>
        <taxon>Streptophyta</taxon>
        <taxon>Embryophyta</taxon>
        <taxon>Tracheophyta</taxon>
        <taxon>Spermatophyta</taxon>
        <taxon>Magnoliopsida</taxon>
        <taxon>eudicotyledons</taxon>
        <taxon>Gunneridae</taxon>
        <taxon>Pentapetalae</taxon>
        <taxon>rosids</taxon>
        <taxon>fabids</taxon>
        <taxon>Fabales</taxon>
        <taxon>Fabaceae</taxon>
        <taxon>Papilionoideae</taxon>
        <taxon>50 kb inversion clade</taxon>
        <taxon>NPAAA clade</taxon>
        <taxon>indigoferoid/millettioid clade</taxon>
        <taxon>Phaseoleae</taxon>
        <taxon>Phaseolus</taxon>
    </lineage>
</organism>
<dbReference type="GO" id="GO:0005634">
    <property type="term" value="C:nucleus"/>
    <property type="evidence" value="ECO:0007669"/>
    <property type="project" value="UniProtKB-SubCell"/>
</dbReference>
<comment type="caution">
    <text evidence="8">The sequence shown here is derived from an EMBL/GenBank/DDBJ whole genome shotgun (WGS) entry which is preliminary data.</text>
</comment>
<dbReference type="InterPro" id="IPR044810">
    <property type="entry name" value="WRKY_plant"/>
</dbReference>
<evidence type="ECO:0000256" key="5">
    <source>
        <dbReference type="ARBA" id="ARBA00023242"/>
    </source>
</evidence>
<dbReference type="SUPFAM" id="SSF118290">
    <property type="entry name" value="WRKY DNA-binding domain"/>
    <property type="match status" value="1"/>
</dbReference>
<feature type="domain" description="WRKY" evidence="7">
    <location>
        <begin position="136"/>
        <end position="163"/>
    </location>
</feature>
<dbReference type="Pfam" id="PF03106">
    <property type="entry name" value="WRKY"/>
    <property type="match status" value="1"/>
</dbReference>
<dbReference type="Proteomes" id="UP001374584">
    <property type="component" value="Unassembled WGS sequence"/>
</dbReference>
<dbReference type="GO" id="GO:0003700">
    <property type="term" value="F:DNA-binding transcription factor activity"/>
    <property type="evidence" value="ECO:0007669"/>
    <property type="project" value="InterPro"/>
</dbReference>
<name>A0AAN9RHH2_PHACN</name>
<feature type="region of interest" description="Disordered" evidence="6">
    <location>
        <begin position="269"/>
        <end position="289"/>
    </location>
</feature>
<feature type="compositionally biased region" description="Basic and acidic residues" evidence="6">
    <location>
        <begin position="270"/>
        <end position="281"/>
    </location>
</feature>
<feature type="region of interest" description="Disordered" evidence="6">
    <location>
        <begin position="97"/>
        <end position="121"/>
    </location>
</feature>
<keyword evidence="5" id="KW-0539">Nucleus</keyword>
<dbReference type="EMBL" id="JAYMYR010000003">
    <property type="protein sequence ID" value="KAK7372906.1"/>
    <property type="molecule type" value="Genomic_DNA"/>
</dbReference>
<protein>
    <recommendedName>
        <fullName evidence="7">WRKY domain-containing protein</fullName>
    </recommendedName>
</protein>
<dbReference type="GO" id="GO:0043565">
    <property type="term" value="F:sequence-specific DNA binding"/>
    <property type="evidence" value="ECO:0007669"/>
    <property type="project" value="InterPro"/>
</dbReference>
<keyword evidence="3" id="KW-0238">DNA-binding</keyword>
<dbReference type="PANTHER" id="PTHR31282">
    <property type="entry name" value="WRKY TRANSCRIPTION FACTOR 21-RELATED"/>
    <property type="match status" value="1"/>
</dbReference>
<keyword evidence="2" id="KW-0805">Transcription regulation</keyword>
<evidence type="ECO:0000256" key="1">
    <source>
        <dbReference type="ARBA" id="ARBA00004123"/>
    </source>
</evidence>
<sequence>MNLCPETESVSAQKKRAIMEELVKGQEAATQLRVLLHNPFETEPSLSSHHLIAKVLTSFTHALSVINSSLLLPGSADGLAYQNLLFSGKNRWSVPRSSNCPTAGDCSEKRSQKGGRGRYSRRKSALTWTEVSCTTDDNHAWRKYGQKEIVNSQFPRKWEISTSIINQCEMFFYSSSTTPSLPLTYSTLKTPKLSLRASTSPQGPPQLHAPLEALLSHHFTFLYTVLVLTITNRVTSGAVISMTKVAKPQNKCRGIKRSPISSPTLTIKQEFPKDLTDHKPLEPSLLSDF</sequence>
<gene>
    <name evidence="8" type="ORF">VNO80_06296</name>
</gene>
<evidence type="ECO:0000256" key="2">
    <source>
        <dbReference type="ARBA" id="ARBA00023015"/>
    </source>
</evidence>
<dbReference type="AlphaFoldDB" id="A0AAN9RHH2"/>
<dbReference type="InterPro" id="IPR003657">
    <property type="entry name" value="WRKY_dom"/>
</dbReference>
<comment type="subcellular location">
    <subcellularLocation>
        <location evidence="1">Nucleus</location>
    </subcellularLocation>
</comment>
<evidence type="ECO:0000259" key="7">
    <source>
        <dbReference type="PROSITE" id="PS50811"/>
    </source>
</evidence>
<proteinExistence type="predicted"/>
<keyword evidence="4" id="KW-0804">Transcription</keyword>
<evidence type="ECO:0000313" key="8">
    <source>
        <dbReference type="EMBL" id="KAK7372906.1"/>
    </source>
</evidence>
<dbReference type="SMART" id="SM00774">
    <property type="entry name" value="WRKY"/>
    <property type="match status" value="1"/>
</dbReference>
<evidence type="ECO:0000256" key="6">
    <source>
        <dbReference type="SAM" id="MobiDB-lite"/>
    </source>
</evidence>
<keyword evidence="9" id="KW-1185">Reference proteome</keyword>
<evidence type="ECO:0000256" key="3">
    <source>
        <dbReference type="ARBA" id="ARBA00023125"/>
    </source>
</evidence>
<feature type="compositionally biased region" description="Basic residues" evidence="6">
    <location>
        <begin position="112"/>
        <end position="121"/>
    </location>
</feature>
<reference evidence="8 9" key="1">
    <citation type="submission" date="2024-01" db="EMBL/GenBank/DDBJ databases">
        <title>The genomes of 5 underutilized Papilionoideae crops provide insights into root nodulation and disease resistanc.</title>
        <authorList>
            <person name="Jiang F."/>
        </authorList>
    </citation>
    <scope>NUCLEOTIDE SEQUENCE [LARGE SCALE GENOMIC DNA]</scope>
    <source>
        <strain evidence="8">JINMINGXINNONG_FW02</strain>
        <tissue evidence="8">Leaves</tissue>
    </source>
</reference>
<dbReference type="PROSITE" id="PS50811">
    <property type="entry name" value="WRKY"/>
    <property type="match status" value="1"/>
</dbReference>